<accession>A0A0F6WEW1</accession>
<protein>
    <submittedName>
        <fullName evidence="1">Uncharacterized protein</fullName>
    </submittedName>
</protein>
<dbReference type="GeneID" id="26796287"/>
<gene>
    <name evidence="1" type="primary">4</name>
    <name evidence="1" type="ORF">SEA_MINDY_4</name>
</gene>
<sequence length="61" mass="6590">MTVASPGEFLQGAIDAVENFLRAFGPVIDADPVDLDADYADCEHHIEGPCEVCLPGIEDDW</sequence>
<proteinExistence type="predicted"/>
<dbReference type="RefSeq" id="YP_009225291.1">
    <property type="nucleotide sequence ID" value="NC_029093.1"/>
</dbReference>
<dbReference type="KEGG" id="vg:26796287"/>
<dbReference type="EMBL" id="KR080204">
    <property type="protein sequence ID" value="AKF15034.1"/>
    <property type="molecule type" value="Genomic_DNA"/>
</dbReference>
<name>A0A0F6WEW1_9CAUD</name>
<dbReference type="Proteomes" id="UP000201946">
    <property type="component" value="Segment"/>
</dbReference>
<reference evidence="1 2" key="1">
    <citation type="journal article" date="2015" name="Genome Announc.">
        <title>Genome Sequence of Mycobacteriophage Mindy.</title>
        <authorList>
            <person name="Pope W.H."/>
            <person name="Bernstein N.I."/>
            <person name="Fasolas C.S."/>
            <person name="Mezghani N."/>
            <person name="Pressimone C.A."/>
            <person name="Selvakumar P."/>
            <person name="Stanton A.C."/>
            <person name="Lapin J.S."/>
            <person name="Prout A.K."/>
            <person name="Grubb S.R."/>
            <person name="Warner M.H."/>
            <person name="Bowman C.A."/>
            <person name="Russell D.A."/>
            <person name="Hatfull G.F."/>
        </authorList>
    </citation>
    <scope>NUCLEOTIDE SEQUENCE [LARGE SCALE GENOMIC DNA]</scope>
</reference>
<evidence type="ECO:0000313" key="1">
    <source>
        <dbReference type="EMBL" id="AKF15034.1"/>
    </source>
</evidence>
<evidence type="ECO:0000313" key="2">
    <source>
        <dbReference type="Proteomes" id="UP000201946"/>
    </source>
</evidence>
<organism evidence="1 2">
    <name type="scientific">Mycobacterium phage Mindy</name>
    <dbReference type="NCBI Taxonomy" id="1647311"/>
    <lineage>
        <taxon>Viruses</taxon>
        <taxon>Duplodnaviria</taxon>
        <taxon>Heunggongvirae</taxon>
        <taxon>Uroviricota</taxon>
        <taxon>Caudoviricetes</taxon>
        <taxon>Kostyavirus</taxon>
        <taxon>Kostyavirus toto</taxon>
    </lineage>
</organism>